<keyword evidence="1" id="KW-1133">Transmembrane helix</keyword>
<reference evidence="3" key="2">
    <citation type="submission" date="2020-10" db="UniProtKB">
        <authorList>
            <consortium name="WormBaseParasite"/>
        </authorList>
    </citation>
    <scope>IDENTIFICATION</scope>
</reference>
<evidence type="ECO:0000313" key="2">
    <source>
        <dbReference type="Proteomes" id="UP000492821"/>
    </source>
</evidence>
<keyword evidence="1" id="KW-0472">Membrane</keyword>
<accession>A0A7E4UVN1</accession>
<keyword evidence="1" id="KW-0812">Transmembrane</keyword>
<feature type="transmembrane region" description="Helical" evidence="1">
    <location>
        <begin position="59"/>
        <end position="80"/>
    </location>
</feature>
<protein>
    <submittedName>
        <fullName evidence="3">Serpentine receptor class gamma</fullName>
    </submittedName>
</protein>
<feature type="transmembrane region" description="Helical" evidence="1">
    <location>
        <begin position="5"/>
        <end position="26"/>
    </location>
</feature>
<proteinExistence type="predicted"/>
<evidence type="ECO:0000256" key="1">
    <source>
        <dbReference type="SAM" id="Phobius"/>
    </source>
</evidence>
<evidence type="ECO:0000313" key="3">
    <source>
        <dbReference type="WBParaSite" id="Pan_g1302.t1"/>
    </source>
</evidence>
<dbReference type="WBParaSite" id="Pan_g1302.t1">
    <property type="protein sequence ID" value="Pan_g1302.t1"/>
    <property type="gene ID" value="Pan_g1302"/>
</dbReference>
<dbReference type="Proteomes" id="UP000492821">
    <property type="component" value="Unassembled WGS sequence"/>
</dbReference>
<organism evidence="2 3">
    <name type="scientific">Panagrellus redivivus</name>
    <name type="common">Microworm</name>
    <dbReference type="NCBI Taxonomy" id="6233"/>
    <lineage>
        <taxon>Eukaryota</taxon>
        <taxon>Metazoa</taxon>
        <taxon>Ecdysozoa</taxon>
        <taxon>Nematoda</taxon>
        <taxon>Chromadorea</taxon>
        <taxon>Rhabditida</taxon>
        <taxon>Tylenchina</taxon>
        <taxon>Panagrolaimomorpha</taxon>
        <taxon>Panagrolaimoidea</taxon>
        <taxon>Panagrolaimidae</taxon>
        <taxon>Panagrellus</taxon>
    </lineage>
</organism>
<name>A0A7E4UVN1_PANRE</name>
<dbReference type="AlphaFoldDB" id="A0A7E4UVN1"/>
<sequence length="159" mass="17828">MCLLLYPYMVIIVLAAGSQSWFYFWATFEPVKFNDGADSYTIRGSLKLFEMNGSLRSGVIGFIVAIACIFLNGCAAVFLFCQKNALKKQGGINLFLIAFVDFSIHLVYAMNMLLHSQTKSTTERSTNDCVYATTMDNRFGLSSQTMDFADYVEERSCGF</sequence>
<reference evidence="2" key="1">
    <citation type="journal article" date="2013" name="Genetics">
        <title>The draft genome and transcriptome of Panagrellus redivivus are shaped by the harsh demands of a free-living lifestyle.</title>
        <authorList>
            <person name="Srinivasan J."/>
            <person name="Dillman A.R."/>
            <person name="Macchietto M.G."/>
            <person name="Heikkinen L."/>
            <person name="Lakso M."/>
            <person name="Fracchia K.M."/>
            <person name="Antoshechkin I."/>
            <person name="Mortazavi A."/>
            <person name="Wong G."/>
            <person name="Sternberg P.W."/>
        </authorList>
    </citation>
    <scope>NUCLEOTIDE SEQUENCE [LARGE SCALE GENOMIC DNA]</scope>
    <source>
        <strain evidence="2">MT8872</strain>
    </source>
</reference>
<keyword evidence="2" id="KW-1185">Reference proteome</keyword>
<feature type="transmembrane region" description="Helical" evidence="1">
    <location>
        <begin position="92"/>
        <end position="114"/>
    </location>
</feature>